<dbReference type="AlphaFoldDB" id="A0A0B6RUB6"/>
<sequence length="178" mass="18843">MKMKRQHIVMAVLFVACALVLVFTGHSQDDGIVEATPRAPAAAPARAANANANPDSPRGTSGVPTIAAVRARAERTGGGAHALFGTLLLAPPLPSAAPEQVDVPPLPNTPPMPFTYIGKQQSAGRWEVYLARGDDTLIVRDQMVIDGTYRVESIDPPNLTLVYLPQKLVQTLDIGSAD</sequence>
<accession>A0A0B6RUB6</accession>
<reference evidence="3 4" key="2">
    <citation type="journal article" date="2016" name="Appl. Microbiol. Biotechnol.">
        <title>Mutations improving production and secretion of extracellular lipase by Burkholderia glumae PG1.</title>
        <authorList>
            <person name="Knapp A."/>
            <person name="Voget S."/>
            <person name="Gao R."/>
            <person name="Zaburannyi N."/>
            <person name="Krysciak D."/>
            <person name="Breuer M."/>
            <person name="Hauer B."/>
            <person name="Streit W.R."/>
            <person name="Muller R."/>
            <person name="Daniel R."/>
            <person name="Jaeger K.E."/>
        </authorList>
    </citation>
    <scope>NUCLEOTIDE SEQUENCE [LARGE SCALE GENOMIC DNA]</scope>
    <source>
        <strain evidence="3 4">PG1</strain>
    </source>
</reference>
<dbReference type="PROSITE" id="PS51257">
    <property type="entry name" value="PROKAR_LIPOPROTEIN"/>
    <property type="match status" value="1"/>
</dbReference>
<reference evidence="4" key="1">
    <citation type="submission" date="2011-03" db="EMBL/GenBank/DDBJ databases">
        <authorList>
            <person name="Voget S."/>
            <person name="Streit W.R."/>
            <person name="Jaeger K.E."/>
            <person name="Daniel R."/>
        </authorList>
    </citation>
    <scope>NUCLEOTIDE SEQUENCE [LARGE SCALE GENOMIC DNA]</scope>
    <source>
        <strain evidence="4">PG1</strain>
    </source>
</reference>
<organism evidence="3 4">
    <name type="scientific">Burkholderia plantarii</name>
    <dbReference type="NCBI Taxonomy" id="41899"/>
    <lineage>
        <taxon>Bacteria</taxon>
        <taxon>Pseudomonadati</taxon>
        <taxon>Pseudomonadota</taxon>
        <taxon>Betaproteobacteria</taxon>
        <taxon>Burkholderiales</taxon>
        <taxon>Burkholderiaceae</taxon>
        <taxon>Burkholderia</taxon>
    </lineage>
</organism>
<dbReference type="KEGG" id="bgp:BGL_1c01220"/>
<feature type="region of interest" description="Disordered" evidence="1">
    <location>
        <begin position="43"/>
        <end position="62"/>
    </location>
</feature>
<dbReference type="HOGENOM" id="CLU_112864_1_1_4"/>
<evidence type="ECO:0000313" key="4">
    <source>
        <dbReference type="Proteomes" id="UP000031838"/>
    </source>
</evidence>
<gene>
    <name evidence="3" type="ORF">BGL_1c01220</name>
</gene>
<feature type="signal peptide" evidence="2">
    <location>
        <begin position="1"/>
        <end position="27"/>
    </location>
</feature>
<evidence type="ECO:0000256" key="1">
    <source>
        <dbReference type="SAM" id="MobiDB-lite"/>
    </source>
</evidence>
<keyword evidence="2" id="KW-0732">Signal</keyword>
<name>A0A0B6RUB6_BURPL</name>
<dbReference type="KEGG" id="bpla:bpln_1g01230"/>
<keyword evidence="4" id="KW-1185">Reference proteome</keyword>
<protein>
    <submittedName>
        <fullName evidence="3">Putative membrane lipoprotein</fullName>
    </submittedName>
</protein>
<keyword evidence="3" id="KW-0449">Lipoprotein</keyword>
<feature type="chain" id="PRO_5002110231" evidence="2">
    <location>
        <begin position="28"/>
        <end position="178"/>
    </location>
</feature>
<evidence type="ECO:0000313" key="3">
    <source>
        <dbReference type="EMBL" id="AJK44675.1"/>
    </source>
</evidence>
<feature type="compositionally biased region" description="Low complexity" evidence="1">
    <location>
        <begin position="43"/>
        <end position="54"/>
    </location>
</feature>
<proteinExistence type="predicted"/>
<dbReference type="Proteomes" id="UP000031838">
    <property type="component" value="Chromosome 1"/>
</dbReference>
<evidence type="ECO:0000256" key="2">
    <source>
        <dbReference type="SAM" id="SignalP"/>
    </source>
</evidence>
<dbReference type="RefSeq" id="WP_226993587.1">
    <property type="nucleotide sequence ID" value="NZ_BSTO01000003.1"/>
</dbReference>
<dbReference type="EMBL" id="CP002580">
    <property type="protein sequence ID" value="AJK44675.1"/>
    <property type="molecule type" value="Genomic_DNA"/>
</dbReference>